<dbReference type="PROSITE" id="PS00518">
    <property type="entry name" value="ZF_RING_1"/>
    <property type="match status" value="1"/>
</dbReference>
<keyword evidence="1" id="KW-0479">Metal-binding</keyword>
<evidence type="ECO:0000313" key="9">
    <source>
        <dbReference type="EMBL" id="KAK3595371.1"/>
    </source>
</evidence>
<evidence type="ECO:0000256" key="6">
    <source>
        <dbReference type="PROSITE-ProRule" id="PRU00504"/>
    </source>
</evidence>
<dbReference type="PROSITE" id="PS51125">
    <property type="entry name" value="NHL"/>
    <property type="match status" value="1"/>
</dbReference>
<dbReference type="SMART" id="SM00184">
    <property type="entry name" value="RING"/>
    <property type="match status" value="1"/>
</dbReference>
<dbReference type="Pfam" id="PF00097">
    <property type="entry name" value="zf-C3HC4"/>
    <property type="match status" value="1"/>
</dbReference>
<accession>A0AAE0SNP4</accession>
<dbReference type="InterPro" id="IPR001841">
    <property type="entry name" value="Znf_RING"/>
</dbReference>
<reference evidence="9" key="2">
    <citation type="journal article" date="2021" name="Genome Biol. Evol.">
        <title>Developing a high-quality reference genome for a parasitic bivalve with doubly uniparental inheritance (Bivalvia: Unionida).</title>
        <authorList>
            <person name="Smith C.H."/>
        </authorList>
    </citation>
    <scope>NUCLEOTIDE SEQUENCE</scope>
    <source>
        <strain evidence="9">CHS0354</strain>
        <tissue evidence="9">Mantle</tissue>
    </source>
</reference>
<dbReference type="AlphaFoldDB" id="A0AAE0SNP4"/>
<dbReference type="GO" id="GO:0008270">
    <property type="term" value="F:zinc ion binding"/>
    <property type="evidence" value="ECO:0007669"/>
    <property type="project" value="UniProtKB-KW"/>
</dbReference>
<feature type="domain" description="B box-type" evidence="8">
    <location>
        <begin position="87"/>
        <end position="133"/>
    </location>
</feature>
<name>A0AAE0SNP4_9BIVA</name>
<dbReference type="InterPro" id="IPR013083">
    <property type="entry name" value="Znf_RING/FYVE/PHD"/>
</dbReference>
<keyword evidence="4" id="KW-0862">Zinc</keyword>
<dbReference type="Proteomes" id="UP001195483">
    <property type="component" value="Unassembled WGS sequence"/>
</dbReference>
<dbReference type="CDD" id="cd19757">
    <property type="entry name" value="Bbox1"/>
    <property type="match status" value="1"/>
</dbReference>
<dbReference type="InterPro" id="IPR047153">
    <property type="entry name" value="TRIM45/56/19-like"/>
</dbReference>
<dbReference type="Gene3D" id="2.120.10.30">
    <property type="entry name" value="TolB, C-terminal domain"/>
    <property type="match status" value="1"/>
</dbReference>
<evidence type="ECO:0000256" key="4">
    <source>
        <dbReference type="ARBA" id="ARBA00022833"/>
    </source>
</evidence>
<dbReference type="InterPro" id="IPR001258">
    <property type="entry name" value="NHL_repeat"/>
</dbReference>
<sequence length="604" mass="68822">MAEEVDKPIQHRHENAEIICGICQEKPCHPKLLSCYHAYCRTCLQRYIDINCEHGNVRCPMCRSLIEINSDGALIGVTDLLVKMISEEVIMCEVCEGSQTVSSCLECAENYCKTCAELHSKMKVSRDHHIIPNGHMLLQNKKRSPSFCTKHESELLNYFCIDCKEPICFKCNMTKHKNHGCDDIQSVAEPKRKYLEKEILENVTSRVVILEDRLQKCKYQIYNIKDKFSKQTEMMKEYVNMLKTRIDDQTKALIDNLRENVENYSHVLQNQEGVIENELRALKAKSCYIRQCVDFAGDAELIKVLPGLDGPLMRDRSVWLDENANIEYSPPNVSDDQIKEMIGVPSMRFALSSLIQLEKLSEFKADKEIRGICGISPDTVWIAYGQWIQKCTKHQGPCDKVDIGEDVYDVVKNIDAEIYVACRSSIRMVNTNLSVVKCFDLPLCPSGIAINEDGNICVCFKDAGRINMYSKEGKPCMELHRDSCQGMPQQPLKAVFAFQEMYVTDYRGNEDVTVISLEGAVRKKLKNGNMDPRGLTISRQGYVFVTDRRNNGIQIFNKQGTYLSTLNANIMMTNIFIVSENEVWIGDQRGNINVLRLLVSVSKS</sequence>
<dbReference type="SUPFAM" id="SSF101898">
    <property type="entry name" value="NHL repeat"/>
    <property type="match status" value="1"/>
</dbReference>
<dbReference type="InterPro" id="IPR000315">
    <property type="entry name" value="Znf_B-box"/>
</dbReference>
<dbReference type="EMBL" id="JAEAOA010000576">
    <property type="protein sequence ID" value="KAK3595371.1"/>
    <property type="molecule type" value="Genomic_DNA"/>
</dbReference>
<dbReference type="Gene3D" id="3.30.40.10">
    <property type="entry name" value="Zinc/RING finger domain, C3HC4 (zinc finger)"/>
    <property type="match status" value="1"/>
</dbReference>
<dbReference type="PANTHER" id="PTHR25462:SF296">
    <property type="entry name" value="MEIOTIC P26, ISOFORM F"/>
    <property type="match status" value="1"/>
</dbReference>
<reference evidence="9" key="1">
    <citation type="journal article" date="2021" name="Genome Biol. Evol.">
        <title>A High-Quality Reference Genome for a Parasitic Bivalve with Doubly Uniparental Inheritance (Bivalvia: Unionida).</title>
        <authorList>
            <person name="Smith C.H."/>
        </authorList>
    </citation>
    <scope>NUCLEOTIDE SEQUENCE</scope>
    <source>
        <strain evidence="9">CHS0354</strain>
    </source>
</reference>
<evidence type="ECO:0000256" key="5">
    <source>
        <dbReference type="PROSITE-ProRule" id="PRU00024"/>
    </source>
</evidence>
<evidence type="ECO:0000259" key="8">
    <source>
        <dbReference type="PROSITE" id="PS50119"/>
    </source>
</evidence>
<feature type="domain" description="RING-type" evidence="7">
    <location>
        <begin position="20"/>
        <end position="63"/>
    </location>
</feature>
<feature type="repeat" description="NHL" evidence="6">
    <location>
        <begin position="532"/>
        <end position="559"/>
    </location>
</feature>
<dbReference type="SMART" id="SM00336">
    <property type="entry name" value="BBOX"/>
    <property type="match status" value="2"/>
</dbReference>
<dbReference type="PROSITE" id="PS50119">
    <property type="entry name" value="ZF_BBOX"/>
    <property type="match status" value="2"/>
</dbReference>
<keyword evidence="3 5" id="KW-0863">Zinc-finger</keyword>
<protein>
    <submittedName>
        <fullName evidence="9">Uncharacterized protein</fullName>
    </submittedName>
</protein>
<feature type="domain" description="B box-type" evidence="8">
    <location>
        <begin position="143"/>
        <end position="184"/>
    </location>
</feature>
<comment type="caution">
    <text evidence="9">The sequence shown here is derived from an EMBL/GenBank/DDBJ whole genome shotgun (WGS) entry which is preliminary data.</text>
</comment>
<evidence type="ECO:0000259" key="7">
    <source>
        <dbReference type="PROSITE" id="PS50089"/>
    </source>
</evidence>
<evidence type="ECO:0000256" key="2">
    <source>
        <dbReference type="ARBA" id="ARBA00022737"/>
    </source>
</evidence>
<dbReference type="Pfam" id="PF00643">
    <property type="entry name" value="zf-B_box"/>
    <property type="match status" value="1"/>
</dbReference>
<keyword evidence="10" id="KW-1185">Reference proteome</keyword>
<dbReference type="InterPro" id="IPR017907">
    <property type="entry name" value="Znf_RING_CS"/>
</dbReference>
<keyword evidence="2" id="KW-0677">Repeat</keyword>
<proteinExistence type="predicted"/>
<reference evidence="9" key="3">
    <citation type="submission" date="2023-05" db="EMBL/GenBank/DDBJ databases">
        <authorList>
            <person name="Smith C.H."/>
        </authorList>
    </citation>
    <scope>NUCLEOTIDE SEQUENCE</scope>
    <source>
        <strain evidence="9">CHS0354</strain>
        <tissue evidence="9">Mantle</tissue>
    </source>
</reference>
<evidence type="ECO:0000256" key="3">
    <source>
        <dbReference type="ARBA" id="ARBA00022771"/>
    </source>
</evidence>
<dbReference type="SUPFAM" id="SSF57845">
    <property type="entry name" value="B-box zinc-binding domain"/>
    <property type="match status" value="1"/>
</dbReference>
<dbReference type="PROSITE" id="PS50089">
    <property type="entry name" value="ZF_RING_2"/>
    <property type="match status" value="1"/>
</dbReference>
<organism evidence="9 10">
    <name type="scientific">Potamilus streckersoni</name>
    <dbReference type="NCBI Taxonomy" id="2493646"/>
    <lineage>
        <taxon>Eukaryota</taxon>
        <taxon>Metazoa</taxon>
        <taxon>Spiralia</taxon>
        <taxon>Lophotrochozoa</taxon>
        <taxon>Mollusca</taxon>
        <taxon>Bivalvia</taxon>
        <taxon>Autobranchia</taxon>
        <taxon>Heteroconchia</taxon>
        <taxon>Palaeoheterodonta</taxon>
        <taxon>Unionida</taxon>
        <taxon>Unionoidea</taxon>
        <taxon>Unionidae</taxon>
        <taxon>Ambleminae</taxon>
        <taxon>Lampsilini</taxon>
        <taxon>Potamilus</taxon>
    </lineage>
</organism>
<dbReference type="PANTHER" id="PTHR25462">
    <property type="entry name" value="BONUS, ISOFORM C-RELATED"/>
    <property type="match status" value="1"/>
</dbReference>
<dbReference type="InterPro" id="IPR011042">
    <property type="entry name" value="6-blade_b-propeller_TolB-like"/>
</dbReference>
<dbReference type="Gene3D" id="3.30.160.60">
    <property type="entry name" value="Classic Zinc Finger"/>
    <property type="match status" value="1"/>
</dbReference>
<evidence type="ECO:0000313" key="10">
    <source>
        <dbReference type="Proteomes" id="UP001195483"/>
    </source>
</evidence>
<dbReference type="InterPro" id="IPR018957">
    <property type="entry name" value="Znf_C3HC4_RING-type"/>
</dbReference>
<dbReference type="Gene3D" id="4.10.830.40">
    <property type="match status" value="1"/>
</dbReference>
<dbReference type="SUPFAM" id="SSF57850">
    <property type="entry name" value="RING/U-box"/>
    <property type="match status" value="1"/>
</dbReference>
<gene>
    <name evidence="9" type="ORF">CHS0354_008796</name>
</gene>
<evidence type="ECO:0000256" key="1">
    <source>
        <dbReference type="ARBA" id="ARBA00022723"/>
    </source>
</evidence>